<dbReference type="RefSeq" id="WP_090628382.1">
    <property type="nucleotide sequence ID" value="NZ_FOQO01000007.1"/>
</dbReference>
<keyword evidence="8" id="KW-0902">Two-component regulatory system</keyword>
<keyword evidence="13" id="KW-1185">Reference proteome</keyword>
<proteinExistence type="predicted"/>
<keyword evidence="7" id="KW-0067">ATP-binding</keyword>
<dbReference type="CDD" id="cd16917">
    <property type="entry name" value="HATPase_UhpB-NarQ-NarX-like"/>
    <property type="match status" value="1"/>
</dbReference>
<keyword evidence="9" id="KW-1133">Transmembrane helix</keyword>
<keyword evidence="9" id="KW-0812">Transmembrane</keyword>
<dbReference type="GO" id="GO:0000155">
    <property type="term" value="F:phosphorelay sensor kinase activity"/>
    <property type="evidence" value="ECO:0007669"/>
    <property type="project" value="InterPro"/>
</dbReference>
<dbReference type="SMART" id="SM00387">
    <property type="entry name" value="HATPase_c"/>
    <property type="match status" value="1"/>
</dbReference>
<dbReference type="PROSITE" id="PS50109">
    <property type="entry name" value="HIS_KIN"/>
    <property type="match status" value="1"/>
</dbReference>
<evidence type="ECO:0000256" key="8">
    <source>
        <dbReference type="ARBA" id="ARBA00023012"/>
    </source>
</evidence>
<evidence type="ECO:0000256" key="5">
    <source>
        <dbReference type="ARBA" id="ARBA00022741"/>
    </source>
</evidence>
<dbReference type="Gene3D" id="3.30.565.10">
    <property type="entry name" value="Histidine kinase-like ATPase, C-terminal domain"/>
    <property type="match status" value="1"/>
</dbReference>
<evidence type="ECO:0000256" key="3">
    <source>
        <dbReference type="ARBA" id="ARBA00022553"/>
    </source>
</evidence>
<dbReference type="OrthoDB" id="1301080at2"/>
<dbReference type="InterPro" id="IPR050482">
    <property type="entry name" value="Sensor_HK_TwoCompSys"/>
</dbReference>
<dbReference type="Gene3D" id="1.20.5.1930">
    <property type="match status" value="1"/>
</dbReference>
<feature type="domain" description="Histidine kinase" evidence="11">
    <location>
        <begin position="416"/>
        <end position="613"/>
    </location>
</feature>
<feature type="signal peptide" evidence="10">
    <location>
        <begin position="1"/>
        <end position="25"/>
    </location>
</feature>
<protein>
    <recommendedName>
        <fullName evidence="2">histidine kinase</fullName>
        <ecNumber evidence="2">2.7.13.3</ecNumber>
    </recommendedName>
</protein>
<evidence type="ECO:0000313" key="12">
    <source>
        <dbReference type="EMBL" id="SFJ12562.1"/>
    </source>
</evidence>
<dbReference type="EMBL" id="FOQO01000007">
    <property type="protein sequence ID" value="SFJ12562.1"/>
    <property type="molecule type" value="Genomic_DNA"/>
</dbReference>
<dbReference type="SUPFAM" id="SSF55874">
    <property type="entry name" value="ATPase domain of HSP90 chaperone/DNA topoisomerase II/histidine kinase"/>
    <property type="match status" value="1"/>
</dbReference>
<dbReference type="PANTHER" id="PTHR24421">
    <property type="entry name" value="NITRATE/NITRITE SENSOR PROTEIN NARX-RELATED"/>
    <property type="match status" value="1"/>
</dbReference>
<evidence type="ECO:0000256" key="6">
    <source>
        <dbReference type="ARBA" id="ARBA00022777"/>
    </source>
</evidence>
<gene>
    <name evidence="12" type="ORF">SAMN05444682_107307</name>
</gene>
<dbReference type="InterPro" id="IPR011990">
    <property type="entry name" value="TPR-like_helical_dom_sf"/>
</dbReference>
<evidence type="ECO:0000256" key="2">
    <source>
        <dbReference type="ARBA" id="ARBA00012438"/>
    </source>
</evidence>
<evidence type="ECO:0000259" key="11">
    <source>
        <dbReference type="PROSITE" id="PS50109"/>
    </source>
</evidence>
<evidence type="ECO:0000256" key="7">
    <source>
        <dbReference type="ARBA" id="ARBA00022840"/>
    </source>
</evidence>
<dbReference type="GO" id="GO:0016020">
    <property type="term" value="C:membrane"/>
    <property type="evidence" value="ECO:0007669"/>
    <property type="project" value="InterPro"/>
</dbReference>
<evidence type="ECO:0000256" key="9">
    <source>
        <dbReference type="SAM" id="Phobius"/>
    </source>
</evidence>
<dbReference type="EC" id="2.7.13.3" evidence="2"/>
<feature type="transmembrane region" description="Helical" evidence="9">
    <location>
        <begin position="357"/>
        <end position="377"/>
    </location>
</feature>
<dbReference type="InterPro" id="IPR003594">
    <property type="entry name" value="HATPase_dom"/>
</dbReference>
<keyword evidence="6 12" id="KW-0418">Kinase</keyword>
<feature type="chain" id="PRO_5011487341" description="histidine kinase" evidence="10">
    <location>
        <begin position="26"/>
        <end position="614"/>
    </location>
</feature>
<dbReference type="Pfam" id="PF07730">
    <property type="entry name" value="HisKA_3"/>
    <property type="match status" value="1"/>
</dbReference>
<keyword evidence="4" id="KW-0808">Transferase</keyword>
<dbReference type="Gene3D" id="1.25.40.10">
    <property type="entry name" value="Tetratricopeptide repeat domain"/>
    <property type="match status" value="1"/>
</dbReference>
<dbReference type="InterPro" id="IPR036890">
    <property type="entry name" value="HATPase_C_sf"/>
</dbReference>
<dbReference type="GO" id="GO:0046983">
    <property type="term" value="F:protein dimerization activity"/>
    <property type="evidence" value="ECO:0007669"/>
    <property type="project" value="InterPro"/>
</dbReference>
<dbReference type="InterPro" id="IPR011712">
    <property type="entry name" value="Sig_transdc_His_kin_sub3_dim/P"/>
</dbReference>
<dbReference type="STRING" id="1477437.SAMN05444682_107307"/>
<reference evidence="12 13" key="1">
    <citation type="submission" date="2016-10" db="EMBL/GenBank/DDBJ databases">
        <authorList>
            <person name="de Groot N.N."/>
        </authorList>
    </citation>
    <scope>NUCLEOTIDE SEQUENCE [LARGE SCALE GENOMIC DNA]</scope>
    <source>
        <strain evidence="12 13">RK1</strain>
    </source>
</reference>
<organism evidence="12 13">
    <name type="scientific">Parapedobacter indicus</name>
    <dbReference type="NCBI Taxonomy" id="1477437"/>
    <lineage>
        <taxon>Bacteria</taxon>
        <taxon>Pseudomonadati</taxon>
        <taxon>Bacteroidota</taxon>
        <taxon>Sphingobacteriia</taxon>
        <taxon>Sphingobacteriales</taxon>
        <taxon>Sphingobacteriaceae</taxon>
        <taxon>Parapedobacter</taxon>
    </lineage>
</organism>
<evidence type="ECO:0000256" key="10">
    <source>
        <dbReference type="SAM" id="SignalP"/>
    </source>
</evidence>
<comment type="catalytic activity">
    <reaction evidence="1">
        <text>ATP + protein L-histidine = ADP + protein N-phospho-L-histidine.</text>
        <dbReference type="EC" id="2.7.13.3"/>
    </reaction>
</comment>
<dbReference type="GO" id="GO:0005524">
    <property type="term" value="F:ATP binding"/>
    <property type="evidence" value="ECO:0007669"/>
    <property type="project" value="UniProtKB-KW"/>
</dbReference>
<sequence length="614" mass="69802">MRRLKFTAFALVFLLTCLCANLAQGQLREIGQELQKLSSVKDSVSLVNSLNRLGALYRYRNIDSCFHYGMKAKRIAASLHYQQGQTNADHVIAFALYKRGLYAESLELFGKVLAGYQQHADTANIARVYMDMSAVLHKDLANQAKINAMMQTAMQTGKKLKKDSVLSLVYFNYCNFNATLSEDSVNYYLTKSKEIASRFKDEYMLALHRSKQIYLLNRAYLLTRKGHKPKVLPAAKQLLSDAKNMGNVNLEIYALLILANYYHEDNPQKAFEYYNQICEVAQKSGDNELQIYYLTGALGRATKSGIKDDIINAYAALEEAMIADRENMKKFIGDYVRYNAIEDHNKLLSEKNAQRTLWLVIISFSSTIIVLAIYLIMLRRSRKAKKQIETLNNAANMQVIAMEEAKHQAVKEEQQRLGQDLHDGLSSSIAAVQHQLENLAMDTMDTSLKDKLRKLQTVVESAYDAARNKSHEWFRAAEERQEQSFEQRIKLLTENALPDFRYNKEIHIDDSSLLRVGADTRIALLRIIQEAITNIIKHAKAKNVGILIYEEMENLILIISDDGKGLGEKKPDYEKSALGLQSIRRRVRYLNGETNIQSSTKGTEITVSIPLTSS</sequence>
<name>A0A1I3NTT7_9SPHI</name>
<keyword evidence="9" id="KW-0472">Membrane</keyword>
<dbReference type="SUPFAM" id="SSF48452">
    <property type="entry name" value="TPR-like"/>
    <property type="match status" value="1"/>
</dbReference>
<dbReference type="Pfam" id="PF02518">
    <property type="entry name" value="HATPase_c"/>
    <property type="match status" value="1"/>
</dbReference>
<evidence type="ECO:0000256" key="4">
    <source>
        <dbReference type="ARBA" id="ARBA00022679"/>
    </source>
</evidence>
<keyword evidence="3" id="KW-0597">Phosphoprotein</keyword>
<dbReference type="InterPro" id="IPR005467">
    <property type="entry name" value="His_kinase_dom"/>
</dbReference>
<dbReference type="Proteomes" id="UP000198670">
    <property type="component" value="Unassembled WGS sequence"/>
</dbReference>
<dbReference type="PANTHER" id="PTHR24421:SF10">
    <property type="entry name" value="NITRATE_NITRITE SENSOR PROTEIN NARQ"/>
    <property type="match status" value="1"/>
</dbReference>
<dbReference type="AlphaFoldDB" id="A0A1I3NTT7"/>
<evidence type="ECO:0000256" key="1">
    <source>
        <dbReference type="ARBA" id="ARBA00000085"/>
    </source>
</evidence>
<evidence type="ECO:0000313" key="13">
    <source>
        <dbReference type="Proteomes" id="UP000198670"/>
    </source>
</evidence>
<keyword evidence="5" id="KW-0547">Nucleotide-binding</keyword>
<keyword evidence="10" id="KW-0732">Signal</keyword>
<accession>A0A1I3NTT7</accession>